<organism evidence="9 10">
    <name type="scientific">Leptospirillum ferriphilum YSK</name>
    <dbReference type="NCBI Taxonomy" id="1441628"/>
    <lineage>
        <taxon>Bacteria</taxon>
        <taxon>Pseudomonadati</taxon>
        <taxon>Nitrospirota</taxon>
        <taxon>Nitrospiria</taxon>
        <taxon>Nitrospirales</taxon>
        <taxon>Nitrospiraceae</taxon>
        <taxon>Leptospirillum</taxon>
    </lineage>
</organism>
<accession>A0A059XRM6</accession>
<dbReference type="SUPFAM" id="SSF54713">
    <property type="entry name" value="Elongation factor Ts (EF-Ts), dimerisation domain"/>
    <property type="match status" value="1"/>
</dbReference>
<dbReference type="GO" id="GO:0003746">
    <property type="term" value="F:translation elongation factor activity"/>
    <property type="evidence" value="ECO:0007669"/>
    <property type="project" value="UniProtKB-UniRule"/>
</dbReference>
<evidence type="ECO:0000259" key="8">
    <source>
        <dbReference type="Pfam" id="PF00889"/>
    </source>
</evidence>
<keyword evidence="5" id="KW-0963">Cytoplasm</keyword>
<dbReference type="EMBL" id="CP007243">
    <property type="protein sequence ID" value="AIA31224.1"/>
    <property type="molecule type" value="Genomic_DNA"/>
</dbReference>
<comment type="function">
    <text evidence="5 6">Associates with the EF-Tu.GDP complex and induces the exchange of GDP to GTP. It remains bound to the aminoacyl-tRNA.EF-Tu.GTP complex up to the GTP hydrolysis stage on the ribosome.</text>
</comment>
<dbReference type="Gene3D" id="1.10.286.20">
    <property type="match status" value="1"/>
</dbReference>
<dbReference type="Pfam" id="PF00889">
    <property type="entry name" value="EF_TS"/>
    <property type="match status" value="1"/>
</dbReference>
<dbReference type="HAMAP" id="MF_00050">
    <property type="entry name" value="EF_Ts"/>
    <property type="match status" value="1"/>
</dbReference>
<dbReference type="Gene3D" id="1.10.8.10">
    <property type="entry name" value="DNA helicase RuvA subunit, C-terminal domain"/>
    <property type="match status" value="1"/>
</dbReference>
<evidence type="ECO:0000313" key="9">
    <source>
        <dbReference type="EMBL" id="AIA31224.1"/>
    </source>
</evidence>
<evidence type="ECO:0000256" key="1">
    <source>
        <dbReference type="ARBA" id="ARBA00005532"/>
    </source>
</evidence>
<sequence length="198" mass="22136">MDVSAQLVKELREKTQAGFMECRKALLEAGGDIEKAFEVLKQKGSLQAQKKSDRMTSEGIVSSYIHAGNKIGVLVEVNCETDFVARTEDFRELVKNLAMHIAASSPSYVEKKDIPQDVMDTARKKFEEEVQDKPEKVRGQIVQGKLDKFMQEKCLLDQPYVKDPGILVKDLVAAAIAKLGENITVNRFSRFQIGEGND</sequence>
<reference evidence="9 10" key="2">
    <citation type="journal article" date="2015" name="Biomed. Res. Int.">
        <title>Effects of Arsenite Resistance on the Growth and Functional Gene Expression of Leptospirillum ferriphilum and Acidithiobacillus thiooxidans in Pure Culture and Coculture.</title>
        <authorList>
            <person name="Jiang H."/>
            <person name="Liang Y."/>
            <person name="Yin H."/>
            <person name="Xiao Y."/>
            <person name="Guo X."/>
            <person name="Xu Y."/>
            <person name="Hu Q."/>
            <person name="Liu H."/>
            <person name="Liu X."/>
        </authorList>
    </citation>
    <scope>NUCLEOTIDE SEQUENCE [LARGE SCALE GENOMIC DNA]</scope>
    <source>
        <strain evidence="9 10">YSK</strain>
    </source>
</reference>
<evidence type="ECO:0000256" key="5">
    <source>
        <dbReference type="HAMAP-Rule" id="MF_00050"/>
    </source>
</evidence>
<dbReference type="GO" id="GO:0005737">
    <property type="term" value="C:cytoplasm"/>
    <property type="evidence" value="ECO:0007669"/>
    <property type="project" value="UniProtKB-SubCell"/>
</dbReference>
<dbReference type="PROSITE" id="PS01127">
    <property type="entry name" value="EF_TS_2"/>
    <property type="match status" value="1"/>
</dbReference>
<keyword evidence="3 5" id="KW-0251">Elongation factor</keyword>
<dbReference type="AlphaFoldDB" id="A0A059XRM6"/>
<comment type="similarity">
    <text evidence="1 5 6">Belongs to the EF-Ts family.</text>
</comment>
<dbReference type="SUPFAM" id="SSF46934">
    <property type="entry name" value="UBA-like"/>
    <property type="match status" value="1"/>
</dbReference>
<keyword evidence="4 5" id="KW-0648">Protein biosynthesis</keyword>
<dbReference type="InterPro" id="IPR018101">
    <property type="entry name" value="Transl_elong_Ts_CS"/>
</dbReference>
<feature type="region of interest" description="Involved in Mg(2+) ion dislocation from EF-Tu" evidence="5">
    <location>
        <begin position="81"/>
        <end position="84"/>
    </location>
</feature>
<gene>
    <name evidence="5 9" type="primary">tsf</name>
    <name evidence="9" type="ORF">Y981_12220</name>
</gene>
<dbReference type="PANTHER" id="PTHR11741">
    <property type="entry name" value="ELONGATION FACTOR TS"/>
    <property type="match status" value="1"/>
</dbReference>
<comment type="subcellular location">
    <subcellularLocation>
        <location evidence="5 7">Cytoplasm</location>
    </subcellularLocation>
</comment>
<evidence type="ECO:0000256" key="7">
    <source>
        <dbReference type="RuleBase" id="RU000643"/>
    </source>
</evidence>
<evidence type="ECO:0000256" key="4">
    <source>
        <dbReference type="ARBA" id="ARBA00022917"/>
    </source>
</evidence>
<reference evidence="10" key="1">
    <citation type="submission" date="2014-02" db="EMBL/GenBank/DDBJ databases">
        <title>Complete genome sequence and comparative genomic analysis of the nitrogen-fixing bacterium Leptospirillum ferriphilum YSK.</title>
        <authorList>
            <person name="Guo X."/>
            <person name="Yin H."/>
            <person name="Liang Y."/>
            <person name="Hu Q."/>
            <person name="Ma L."/>
            <person name="Xiao Y."/>
            <person name="Zhang X."/>
            <person name="Qiu G."/>
            <person name="Liu X."/>
        </authorList>
    </citation>
    <scope>NUCLEOTIDE SEQUENCE [LARGE SCALE GENOMIC DNA]</scope>
    <source>
        <strain evidence="10">YSK</strain>
    </source>
</reference>
<dbReference type="InterPro" id="IPR001816">
    <property type="entry name" value="Transl_elong_EFTs/EF1B"/>
</dbReference>
<dbReference type="OrthoDB" id="9808348at2"/>
<dbReference type="HOGENOM" id="CLU_047155_1_1_0"/>
<protein>
    <recommendedName>
        <fullName evidence="2 5">Elongation factor Ts</fullName>
        <shortName evidence="5">EF-Ts</shortName>
    </recommendedName>
</protein>
<evidence type="ECO:0000256" key="2">
    <source>
        <dbReference type="ARBA" id="ARBA00016956"/>
    </source>
</evidence>
<name>A0A059XRM6_9BACT</name>
<dbReference type="Proteomes" id="UP000027059">
    <property type="component" value="Chromosome"/>
</dbReference>
<dbReference type="Gene3D" id="3.30.479.20">
    <property type="entry name" value="Elongation factor Ts, dimerisation domain"/>
    <property type="match status" value="1"/>
</dbReference>
<evidence type="ECO:0000256" key="3">
    <source>
        <dbReference type="ARBA" id="ARBA00022768"/>
    </source>
</evidence>
<dbReference type="KEGG" id="lfp:Y981_12220"/>
<dbReference type="PANTHER" id="PTHR11741:SF0">
    <property type="entry name" value="ELONGATION FACTOR TS, MITOCHONDRIAL"/>
    <property type="match status" value="1"/>
</dbReference>
<dbReference type="FunFam" id="1.10.8.10:FF:000001">
    <property type="entry name" value="Elongation factor Ts"/>
    <property type="match status" value="1"/>
</dbReference>
<dbReference type="InterPro" id="IPR036402">
    <property type="entry name" value="EF-Ts_dimer_sf"/>
</dbReference>
<proteinExistence type="inferred from homology"/>
<evidence type="ECO:0000313" key="10">
    <source>
        <dbReference type="Proteomes" id="UP000027059"/>
    </source>
</evidence>
<dbReference type="NCBIfam" id="TIGR00116">
    <property type="entry name" value="tsf"/>
    <property type="match status" value="1"/>
</dbReference>
<evidence type="ECO:0000256" key="6">
    <source>
        <dbReference type="RuleBase" id="RU000642"/>
    </source>
</evidence>
<feature type="domain" description="Translation elongation factor EFTs/EF1B dimerisation" evidence="8">
    <location>
        <begin position="51"/>
        <end position="195"/>
    </location>
</feature>
<dbReference type="InterPro" id="IPR009060">
    <property type="entry name" value="UBA-like_sf"/>
</dbReference>
<dbReference type="CDD" id="cd14275">
    <property type="entry name" value="UBA_EF-Ts"/>
    <property type="match status" value="1"/>
</dbReference>
<dbReference type="InterPro" id="IPR014039">
    <property type="entry name" value="Transl_elong_EFTs/EF1B_dimer"/>
</dbReference>
<keyword evidence="10" id="KW-1185">Reference proteome</keyword>